<dbReference type="PANTHER" id="PTHR43248">
    <property type="entry name" value="2-SUCCINYL-6-HYDROXY-2,4-CYCLOHEXADIENE-1-CARBOXYLATE SYNTHASE"/>
    <property type="match status" value="1"/>
</dbReference>
<comment type="similarity">
    <text evidence="1">Belongs to the peptidase S33 family.</text>
</comment>
<dbReference type="Proteomes" id="UP000540568">
    <property type="component" value="Unassembled WGS sequence"/>
</dbReference>
<dbReference type="InterPro" id="IPR029058">
    <property type="entry name" value="AB_hydrolase_fold"/>
</dbReference>
<accession>A0A7W3PCF8</accession>
<evidence type="ECO:0000313" key="7">
    <source>
        <dbReference type="Proteomes" id="UP000540568"/>
    </source>
</evidence>
<dbReference type="PANTHER" id="PTHR43248:SF29">
    <property type="entry name" value="TRIPEPTIDYL AMINOPEPTIDASE"/>
    <property type="match status" value="1"/>
</dbReference>
<sequence>MTSTPAFDPEGPEPARQGTTRQVPARNGKVMRVSVLTIAVALLAATLAPGTASSAPAPAAWPTTAVSPAGQPTTATSPEPTLTWGDCPEAVAAPGLECATIDVPLDYAEPDGRTIEVAVSRLASTNPQERRGVLLTNTGGPGGEGLSYPAGLRDVLKLPQALLDQYDVIGMDPRGVGHSTPVTCGLSPLDQPTNIPMYARGAADVRAEAKRVAAVAEKCGASPTADVLPHVTTANTARDMDRIRVALGESTISYFGISYGTYLGSVYTSLFPEHSDRFLLDSATGPGGWDASFSRLFGQGVEDRFPDFARFAAARPEYGLGETPRQVRAKYFELAARLDKTPSPDGYTGAAFRFATFAALYYDSSLPGLAETWQALDQGEPVPVPGAVTAPAPADPGIPGEQATPGEQAAPSSEAAGIPADNYVASQLHVICNDSDWPEQLWRYQVNVAIDRVRYPMFGAAGANVTPCAYWPSEPVEPQVEITDEGPSNVLILQNLRDQATPLAGARDLRDAFGDRARMVTADQGGHLSYLRLGNDCADDIATEFLLTGVLPADDVACGAL</sequence>
<dbReference type="InterPro" id="IPR013595">
    <property type="entry name" value="Pept_S33_TAP-like_C"/>
</dbReference>
<keyword evidence="3" id="KW-0378">Hydrolase</keyword>
<feature type="compositionally biased region" description="Polar residues" evidence="4">
    <location>
        <begin position="70"/>
        <end position="80"/>
    </location>
</feature>
<dbReference type="SUPFAM" id="SSF53474">
    <property type="entry name" value="alpha/beta-Hydrolases"/>
    <property type="match status" value="1"/>
</dbReference>
<dbReference type="EMBL" id="JACGWV010000001">
    <property type="protein sequence ID" value="MBA8806502.1"/>
    <property type="molecule type" value="Genomic_DNA"/>
</dbReference>
<protein>
    <submittedName>
        <fullName evidence="6">Pimeloyl-ACP methyl ester carboxylesterase</fullName>
    </submittedName>
</protein>
<dbReference type="RefSeq" id="WP_246402148.1">
    <property type="nucleotide sequence ID" value="NZ_BAAATF010000002.1"/>
</dbReference>
<name>A0A7W3PCF8_9MICO</name>
<feature type="compositionally biased region" description="Low complexity" evidence="4">
    <location>
        <begin position="381"/>
        <end position="397"/>
    </location>
</feature>
<dbReference type="Pfam" id="PF08386">
    <property type="entry name" value="Abhydrolase_4"/>
    <property type="match status" value="1"/>
</dbReference>
<evidence type="ECO:0000256" key="2">
    <source>
        <dbReference type="ARBA" id="ARBA00022729"/>
    </source>
</evidence>
<dbReference type="InterPro" id="IPR051601">
    <property type="entry name" value="Serine_prot/Carboxylest_S33"/>
</dbReference>
<dbReference type="GO" id="GO:0016787">
    <property type="term" value="F:hydrolase activity"/>
    <property type="evidence" value="ECO:0007669"/>
    <property type="project" value="UniProtKB-KW"/>
</dbReference>
<feature type="compositionally biased region" description="Low complexity" evidence="4">
    <location>
        <begin position="51"/>
        <end position="69"/>
    </location>
</feature>
<keyword evidence="2" id="KW-0732">Signal</keyword>
<evidence type="ECO:0000313" key="6">
    <source>
        <dbReference type="EMBL" id="MBA8806502.1"/>
    </source>
</evidence>
<dbReference type="Gene3D" id="3.40.50.1820">
    <property type="entry name" value="alpha/beta hydrolase"/>
    <property type="match status" value="1"/>
</dbReference>
<evidence type="ECO:0000256" key="1">
    <source>
        <dbReference type="ARBA" id="ARBA00010088"/>
    </source>
</evidence>
<organism evidence="6 7">
    <name type="scientific">Promicromonospora sukumoe</name>
    <dbReference type="NCBI Taxonomy" id="88382"/>
    <lineage>
        <taxon>Bacteria</taxon>
        <taxon>Bacillati</taxon>
        <taxon>Actinomycetota</taxon>
        <taxon>Actinomycetes</taxon>
        <taxon>Micrococcales</taxon>
        <taxon>Promicromonosporaceae</taxon>
        <taxon>Promicromonospora</taxon>
    </lineage>
</organism>
<feature type="domain" description="Peptidase S33 tripeptidyl aminopeptidase-like C-terminal" evidence="5">
    <location>
        <begin position="456"/>
        <end position="558"/>
    </location>
</feature>
<evidence type="ECO:0000256" key="4">
    <source>
        <dbReference type="SAM" id="MobiDB-lite"/>
    </source>
</evidence>
<dbReference type="AlphaFoldDB" id="A0A7W3PCF8"/>
<gene>
    <name evidence="6" type="ORF">FHX71_000444</name>
</gene>
<feature type="region of interest" description="Disordered" evidence="4">
    <location>
        <begin position="1"/>
        <end position="26"/>
    </location>
</feature>
<evidence type="ECO:0000259" key="5">
    <source>
        <dbReference type="Pfam" id="PF08386"/>
    </source>
</evidence>
<feature type="region of interest" description="Disordered" evidence="4">
    <location>
        <begin position="381"/>
        <end position="414"/>
    </location>
</feature>
<comment type="caution">
    <text evidence="6">The sequence shown here is derived from an EMBL/GenBank/DDBJ whole genome shotgun (WGS) entry which is preliminary data.</text>
</comment>
<proteinExistence type="inferred from homology"/>
<feature type="region of interest" description="Disordered" evidence="4">
    <location>
        <begin position="51"/>
        <end position="81"/>
    </location>
</feature>
<evidence type="ECO:0000256" key="3">
    <source>
        <dbReference type="ARBA" id="ARBA00022801"/>
    </source>
</evidence>
<reference evidence="6 7" key="1">
    <citation type="submission" date="2020-07" db="EMBL/GenBank/DDBJ databases">
        <title>Sequencing the genomes of 1000 actinobacteria strains.</title>
        <authorList>
            <person name="Klenk H.-P."/>
        </authorList>
    </citation>
    <scope>NUCLEOTIDE SEQUENCE [LARGE SCALE GENOMIC DNA]</scope>
    <source>
        <strain evidence="6 7">DSM 44121</strain>
    </source>
</reference>
<keyword evidence="7" id="KW-1185">Reference proteome</keyword>